<dbReference type="EnsemblMetazoa" id="SSS_7972s_mrna">
    <property type="protein sequence ID" value="KAF7488060.1"/>
    <property type="gene ID" value="SSS_7972"/>
</dbReference>
<dbReference type="InterPro" id="IPR050259">
    <property type="entry name" value="SDR"/>
</dbReference>
<evidence type="ECO:0000313" key="6">
    <source>
        <dbReference type="EMBL" id="KAF7488060.1"/>
    </source>
</evidence>
<dbReference type="PANTHER" id="PTHR42879">
    <property type="entry name" value="3-OXOACYL-(ACYL-CARRIER-PROTEIN) REDUCTASE"/>
    <property type="match status" value="1"/>
</dbReference>
<dbReference type="Proteomes" id="UP000070412">
    <property type="component" value="Unassembled WGS sequence"/>
</dbReference>
<protein>
    <recommendedName>
        <fullName evidence="2">3-oxoacyl-[acyl-carrier-protein] reductase</fullName>
        <ecNumber evidence="2">1.1.1.100</ecNumber>
    </recommendedName>
</protein>
<dbReference type="GO" id="GO:0032787">
    <property type="term" value="P:monocarboxylic acid metabolic process"/>
    <property type="evidence" value="ECO:0007669"/>
    <property type="project" value="UniProtKB-ARBA"/>
</dbReference>
<proteinExistence type="inferred from homology"/>
<evidence type="ECO:0000313" key="7">
    <source>
        <dbReference type="EnsemblMetazoa" id="KAF7488060.1"/>
    </source>
</evidence>
<dbReference type="Pfam" id="PF00106">
    <property type="entry name" value="adh_short"/>
    <property type="match status" value="1"/>
</dbReference>
<dbReference type="GO" id="GO:0004316">
    <property type="term" value="F:3-oxoacyl-[acyl-carrier-protein] reductase (NADPH) activity"/>
    <property type="evidence" value="ECO:0007669"/>
    <property type="project" value="UniProtKB-EC"/>
</dbReference>
<organism evidence="6">
    <name type="scientific">Sarcoptes scabiei</name>
    <name type="common">Itch mite</name>
    <name type="synonym">Acarus scabiei</name>
    <dbReference type="NCBI Taxonomy" id="52283"/>
    <lineage>
        <taxon>Eukaryota</taxon>
        <taxon>Metazoa</taxon>
        <taxon>Ecdysozoa</taxon>
        <taxon>Arthropoda</taxon>
        <taxon>Chelicerata</taxon>
        <taxon>Arachnida</taxon>
        <taxon>Acari</taxon>
        <taxon>Acariformes</taxon>
        <taxon>Sarcoptiformes</taxon>
        <taxon>Astigmata</taxon>
        <taxon>Psoroptidia</taxon>
        <taxon>Sarcoptoidea</taxon>
        <taxon>Sarcoptidae</taxon>
        <taxon>Sarcoptinae</taxon>
        <taxon>Sarcoptes</taxon>
    </lineage>
</organism>
<evidence type="ECO:0000313" key="8">
    <source>
        <dbReference type="Proteomes" id="UP000070412"/>
    </source>
</evidence>
<keyword evidence="8" id="KW-1185">Reference proteome</keyword>
<dbReference type="SUPFAM" id="SSF51735">
    <property type="entry name" value="NAD(P)-binding Rossmann-fold domains"/>
    <property type="match status" value="1"/>
</dbReference>
<gene>
    <name evidence="6" type="ORF">SSS_7972</name>
</gene>
<dbReference type="EMBL" id="WVUK01000066">
    <property type="protein sequence ID" value="KAF7488060.1"/>
    <property type="molecule type" value="Genomic_DNA"/>
</dbReference>
<reference evidence="6" key="2">
    <citation type="submission" date="2020-01" db="EMBL/GenBank/DDBJ databases">
        <authorList>
            <person name="Korhonen P.K.K."/>
            <person name="Guangxu M.G."/>
            <person name="Wang T.W."/>
            <person name="Stroehlein A.J.S."/>
            <person name="Young N.D."/>
            <person name="Ang C.-S.A."/>
            <person name="Fernando D.W.F."/>
            <person name="Lu H.L."/>
            <person name="Taylor S.T."/>
            <person name="Ehtesham M.E.M."/>
            <person name="Najaraj S.H.N."/>
            <person name="Harsha G.H.G."/>
            <person name="Madugundu A.M."/>
            <person name="Renuse S.R."/>
            <person name="Holt D.H."/>
            <person name="Pandey A.P."/>
            <person name="Papenfuss A.P."/>
            <person name="Gasser R.B.G."/>
            <person name="Fischer K.F."/>
        </authorList>
    </citation>
    <scope>NUCLEOTIDE SEQUENCE</scope>
    <source>
        <strain evidence="6">SSS_KF_BRIS2020</strain>
    </source>
</reference>
<dbReference type="PANTHER" id="PTHR42879:SF2">
    <property type="entry name" value="3-OXOACYL-[ACYL-CARRIER-PROTEIN] REDUCTASE FABG"/>
    <property type="match status" value="1"/>
</dbReference>
<reference evidence="7" key="3">
    <citation type="submission" date="2022-06" db="UniProtKB">
        <authorList>
            <consortium name="EnsemblMetazoa"/>
        </authorList>
    </citation>
    <scope>IDENTIFICATION</scope>
</reference>
<dbReference type="PRINTS" id="PR00081">
    <property type="entry name" value="GDHRDH"/>
</dbReference>
<comment type="similarity">
    <text evidence="1 5">Belongs to the short-chain dehydrogenases/reductases (SDR) family.</text>
</comment>
<dbReference type="PRINTS" id="PR00080">
    <property type="entry name" value="SDRFAMILY"/>
</dbReference>
<reference evidence="8" key="1">
    <citation type="journal article" date="2020" name="PLoS Negl. Trop. Dis.">
        <title>High-quality nuclear genome for Sarcoptes scabiei-A critical resource for a neglected parasite.</title>
        <authorList>
            <person name="Korhonen P.K."/>
            <person name="Gasser R.B."/>
            <person name="Ma G."/>
            <person name="Wang T."/>
            <person name="Stroehlein A.J."/>
            <person name="Young N.D."/>
            <person name="Ang C.S."/>
            <person name="Fernando D.D."/>
            <person name="Lu H.C."/>
            <person name="Taylor S."/>
            <person name="Reynolds S.L."/>
            <person name="Mofiz E."/>
            <person name="Najaraj S.H."/>
            <person name="Gowda H."/>
            <person name="Madugundu A."/>
            <person name="Renuse S."/>
            <person name="Holt D."/>
            <person name="Pandey A."/>
            <person name="Papenfuss A.T."/>
            <person name="Fischer K."/>
        </authorList>
    </citation>
    <scope>NUCLEOTIDE SEQUENCE [LARGE SCALE GENOMIC DNA]</scope>
</reference>
<accession>A0A834R1L7</accession>
<evidence type="ECO:0000256" key="3">
    <source>
        <dbReference type="ARBA" id="ARBA00023002"/>
    </source>
</evidence>
<dbReference type="FunFam" id="3.40.50.720:FF:000173">
    <property type="entry name" value="3-oxoacyl-[acyl-carrier protein] reductase"/>
    <property type="match status" value="1"/>
</dbReference>
<evidence type="ECO:0000256" key="1">
    <source>
        <dbReference type="ARBA" id="ARBA00006484"/>
    </source>
</evidence>
<keyword evidence="3" id="KW-0560">Oxidoreductase</keyword>
<dbReference type="CDD" id="cd05233">
    <property type="entry name" value="SDR_c"/>
    <property type="match status" value="1"/>
</dbReference>
<dbReference type="OrthoDB" id="294295at2759"/>
<evidence type="ECO:0000256" key="2">
    <source>
        <dbReference type="ARBA" id="ARBA00012948"/>
    </source>
</evidence>
<sequence length="251" mass="27605">MLRAIVVGGSRGIGFEIAKKFMKNAYNVTLISKTEDNLRESSKFLNELASSKRLNVSVDYKICDISDPKDIHQTCEQINIELTSSKEKIDVLVNSAGITSNNLLISNSLDEIQAIMATNLIGPILMVKGFYKQMIRQKKGSIINIGSIVGFNGNIGQTIYSTSKSGLVGFTKSLAKELGPKNITVNLICPGFIETDMLANTLSSENIRKYQERIPLKRFGTVKEVANAAYFLSTSRSFITGSILSLMVDYL</sequence>
<dbReference type="InterPro" id="IPR002347">
    <property type="entry name" value="SDR_fam"/>
</dbReference>
<dbReference type="PROSITE" id="PS00061">
    <property type="entry name" value="ADH_SHORT"/>
    <property type="match status" value="1"/>
</dbReference>
<comment type="catalytic activity">
    <reaction evidence="4">
        <text>a (3R)-hydroxyacyl-[ACP] + NADP(+) = a 3-oxoacyl-[ACP] + NADPH + H(+)</text>
        <dbReference type="Rhea" id="RHEA:17397"/>
        <dbReference type="Rhea" id="RHEA-COMP:9916"/>
        <dbReference type="Rhea" id="RHEA-COMP:9945"/>
        <dbReference type="ChEBI" id="CHEBI:15378"/>
        <dbReference type="ChEBI" id="CHEBI:57783"/>
        <dbReference type="ChEBI" id="CHEBI:58349"/>
        <dbReference type="ChEBI" id="CHEBI:78776"/>
        <dbReference type="ChEBI" id="CHEBI:78827"/>
        <dbReference type="EC" id="1.1.1.100"/>
    </reaction>
</comment>
<evidence type="ECO:0000256" key="5">
    <source>
        <dbReference type="RuleBase" id="RU000363"/>
    </source>
</evidence>
<dbReference type="InterPro" id="IPR020904">
    <property type="entry name" value="Sc_DH/Rdtase_CS"/>
</dbReference>
<dbReference type="AlphaFoldDB" id="A0A834R1L7"/>
<name>A0A834R1L7_SARSC</name>
<evidence type="ECO:0000256" key="4">
    <source>
        <dbReference type="ARBA" id="ARBA00048508"/>
    </source>
</evidence>
<dbReference type="Gene3D" id="3.40.50.720">
    <property type="entry name" value="NAD(P)-binding Rossmann-like Domain"/>
    <property type="match status" value="1"/>
</dbReference>
<dbReference type="InterPro" id="IPR036291">
    <property type="entry name" value="NAD(P)-bd_dom_sf"/>
</dbReference>
<dbReference type="EC" id="1.1.1.100" evidence="2"/>